<evidence type="ECO:0000313" key="2">
    <source>
        <dbReference type="Proteomes" id="UP000079169"/>
    </source>
</evidence>
<keyword evidence="2" id="KW-1185">Reference proteome</keyword>
<dbReference type="Proteomes" id="UP000079169">
    <property type="component" value="Unplaced"/>
</dbReference>
<feature type="compositionally biased region" description="Low complexity" evidence="1">
    <location>
        <begin position="62"/>
        <end position="75"/>
    </location>
</feature>
<reference evidence="3" key="1">
    <citation type="submission" date="2025-08" db="UniProtKB">
        <authorList>
            <consortium name="RefSeq"/>
        </authorList>
    </citation>
    <scope>IDENTIFICATION</scope>
</reference>
<dbReference type="GeneID" id="113466899"/>
<evidence type="ECO:0000256" key="1">
    <source>
        <dbReference type="SAM" id="MobiDB-lite"/>
    </source>
</evidence>
<feature type="region of interest" description="Disordered" evidence="1">
    <location>
        <begin position="1"/>
        <end position="85"/>
    </location>
</feature>
<feature type="compositionally biased region" description="Basic and acidic residues" evidence="1">
    <location>
        <begin position="43"/>
        <end position="58"/>
    </location>
</feature>
<accession>A0A3Q0IUZ3</accession>
<feature type="compositionally biased region" description="Polar residues" evidence="1">
    <location>
        <begin position="1"/>
        <end position="40"/>
    </location>
</feature>
<dbReference type="Pfam" id="PF07898">
    <property type="entry name" value="DUF1676"/>
    <property type="match status" value="1"/>
</dbReference>
<dbReference type="KEGG" id="dci:113466899"/>
<protein>
    <submittedName>
        <fullName evidence="3">Uncharacterized protein LOC113466899</fullName>
    </submittedName>
</protein>
<dbReference type="PaxDb" id="121845-A0A3Q0IUZ3"/>
<dbReference type="AlphaFoldDB" id="A0A3Q0IUZ3"/>
<gene>
    <name evidence="3" type="primary">LOC113466899</name>
</gene>
<dbReference type="RefSeq" id="XP_026678478.1">
    <property type="nucleotide sequence ID" value="XM_026822677.1"/>
</dbReference>
<dbReference type="InterPro" id="IPR012464">
    <property type="entry name" value="DUF1676"/>
</dbReference>
<sequence length="235" mass="25930">MDLNPVNTTDSEQETSKANGQSSAETTTGHVKSGTDQGNVQLDIKDKGNNDKTKKGVEGYETSSDSDTNASNNTSGEKANQSGENFKKLFTTHAGPGRFFERKRDLLKSIVVKRCHNRYSFMCFKIDLMKIIDRLNSTDQFTVLPGVHIVRTIDPSTSPLDLPPSLILSILRNSSTDTSQLDETLLIKLRNYLSQLSVHVKLLDTAFLMESNETALSTGNIFIAKTLNVSKKQSP</sequence>
<evidence type="ECO:0000313" key="3">
    <source>
        <dbReference type="RefSeq" id="XP_026678478.1"/>
    </source>
</evidence>
<name>A0A3Q0IUZ3_DIACI</name>
<organism evidence="2 3">
    <name type="scientific">Diaphorina citri</name>
    <name type="common">Asian citrus psyllid</name>
    <dbReference type="NCBI Taxonomy" id="121845"/>
    <lineage>
        <taxon>Eukaryota</taxon>
        <taxon>Metazoa</taxon>
        <taxon>Ecdysozoa</taxon>
        <taxon>Arthropoda</taxon>
        <taxon>Hexapoda</taxon>
        <taxon>Insecta</taxon>
        <taxon>Pterygota</taxon>
        <taxon>Neoptera</taxon>
        <taxon>Paraneoptera</taxon>
        <taxon>Hemiptera</taxon>
        <taxon>Sternorrhyncha</taxon>
        <taxon>Psylloidea</taxon>
        <taxon>Psyllidae</taxon>
        <taxon>Diaphorininae</taxon>
        <taxon>Diaphorina</taxon>
    </lineage>
</organism>
<proteinExistence type="predicted"/>